<name>A0ABY4LZ92_9ACTN</name>
<dbReference type="EMBL" id="CP086322">
    <property type="protein sequence ID" value="UQA90512.1"/>
    <property type="molecule type" value="Genomic_DNA"/>
</dbReference>
<keyword evidence="4" id="KW-1185">Reference proteome</keyword>
<evidence type="ECO:0000259" key="2">
    <source>
        <dbReference type="Pfam" id="PF06527"/>
    </source>
</evidence>
<evidence type="ECO:0000313" key="4">
    <source>
        <dbReference type="Proteomes" id="UP000830115"/>
    </source>
</evidence>
<sequence length="381" mass="41735">MTGAGLLSGGRHQQAGRGQGVGEQAAQAWLFGPRQPLPVHVPPVRGESTGSYVSRLAHGQGLQLEELLERVGFGQASRDPARVRAYPSTTELYVNEQGLEYLAVLCGSTARALQEDLPSTAAHLLEPTTGMEPVWTWPWLPRQGHLVPLCGTCAAVGGVHETVWMISPDRWRVCLEHLRFTDSDSTGGTWGLSLKLLPETIAAHREREVLHRRYGPAGEELFADAFQITVHWWTHLPGTPRWVQRARDAGLRAHAVPTAPLVLMPEAAAVAAHLAAFEHANKRDGQARTRWMDQMREQMDQWGVDFPVGRWALMDWLQRHSVPAAATSEAAGERSRRPASGVGLPQELRLSPGHTQVAQPTEVLGAASCLPWQLGQPACDM</sequence>
<gene>
    <name evidence="3" type="ORF">K9S39_00050</name>
</gene>
<dbReference type="RefSeq" id="WP_248861253.1">
    <property type="nucleotide sequence ID" value="NZ_CP086322.1"/>
</dbReference>
<feature type="region of interest" description="Disordered" evidence="1">
    <location>
        <begin position="326"/>
        <end position="346"/>
    </location>
</feature>
<dbReference type="Pfam" id="PF06527">
    <property type="entry name" value="TniQ"/>
    <property type="match status" value="1"/>
</dbReference>
<organism evidence="3 4">
    <name type="scientific">Streptomyces halobius</name>
    <dbReference type="NCBI Taxonomy" id="2879846"/>
    <lineage>
        <taxon>Bacteria</taxon>
        <taxon>Bacillati</taxon>
        <taxon>Actinomycetota</taxon>
        <taxon>Actinomycetes</taxon>
        <taxon>Kitasatosporales</taxon>
        <taxon>Streptomycetaceae</taxon>
        <taxon>Streptomyces</taxon>
    </lineage>
</organism>
<dbReference type="Proteomes" id="UP000830115">
    <property type="component" value="Chromosome"/>
</dbReference>
<evidence type="ECO:0000256" key="1">
    <source>
        <dbReference type="SAM" id="MobiDB-lite"/>
    </source>
</evidence>
<protein>
    <submittedName>
        <fullName evidence="3">TniQ family protein</fullName>
    </submittedName>
</protein>
<dbReference type="InterPro" id="IPR009492">
    <property type="entry name" value="TniQ"/>
</dbReference>
<accession>A0ABY4LZ92</accession>
<reference evidence="3" key="1">
    <citation type="submission" date="2021-10" db="EMBL/GenBank/DDBJ databases">
        <title>Streptomyces nigrumlapis sp.nov.,an antimicrobial producing actinobacterium isolated from Black Gobi rocks.</title>
        <authorList>
            <person name="Wen Y."/>
            <person name="Zhang W."/>
            <person name="Liu X.G."/>
        </authorList>
    </citation>
    <scope>NUCLEOTIDE SEQUENCE</scope>
    <source>
        <strain evidence="3">ST13-2-2</strain>
    </source>
</reference>
<proteinExistence type="predicted"/>
<feature type="domain" description="TniQ" evidence="2">
    <location>
        <begin position="38"/>
        <end position="177"/>
    </location>
</feature>
<evidence type="ECO:0000313" key="3">
    <source>
        <dbReference type="EMBL" id="UQA90512.1"/>
    </source>
</evidence>